<reference evidence="1" key="1">
    <citation type="journal article" date="2020" name="Stud. Mycol.">
        <title>101 Dothideomycetes genomes: a test case for predicting lifestyles and emergence of pathogens.</title>
        <authorList>
            <person name="Haridas S."/>
            <person name="Albert R."/>
            <person name="Binder M."/>
            <person name="Bloem J."/>
            <person name="Labutti K."/>
            <person name="Salamov A."/>
            <person name="Andreopoulos B."/>
            <person name="Baker S."/>
            <person name="Barry K."/>
            <person name="Bills G."/>
            <person name="Bluhm B."/>
            <person name="Cannon C."/>
            <person name="Castanera R."/>
            <person name="Culley D."/>
            <person name="Daum C."/>
            <person name="Ezra D."/>
            <person name="Gonzalez J."/>
            <person name="Henrissat B."/>
            <person name="Kuo A."/>
            <person name="Liang C."/>
            <person name="Lipzen A."/>
            <person name="Lutzoni F."/>
            <person name="Magnuson J."/>
            <person name="Mondo S."/>
            <person name="Nolan M."/>
            <person name="Ohm R."/>
            <person name="Pangilinan J."/>
            <person name="Park H.-J."/>
            <person name="Ramirez L."/>
            <person name="Alfaro M."/>
            <person name="Sun H."/>
            <person name="Tritt A."/>
            <person name="Yoshinaga Y."/>
            <person name="Zwiers L.-H."/>
            <person name="Turgeon B."/>
            <person name="Goodwin S."/>
            <person name="Spatafora J."/>
            <person name="Crous P."/>
            <person name="Grigoriev I."/>
        </authorList>
    </citation>
    <scope>NUCLEOTIDE SEQUENCE</scope>
    <source>
        <strain evidence="1">CBS 125425</strain>
    </source>
</reference>
<organism evidence="1 2">
    <name type="scientific">Polyplosphaeria fusca</name>
    <dbReference type="NCBI Taxonomy" id="682080"/>
    <lineage>
        <taxon>Eukaryota</taxon>
        <taxon>Fungi</taxon>
        <taxon>Dikarya</taxon>
        <taxon>Ascomycota</taxon>
        <taxon>Pezizomycotina</taxon>
        <taxon>Dothideomycetes</taxon>
        <taxon>Pleosporomycetidae</taxon>
        <taxon>Pleosporales</taxon>
        <taxon>Tetraplosphaeriaceae</taxon>
        <taxon>Polyplosphaeria</taxon>
    </lineage>
</organism>
<sequence>MHPTCPLVIPTGQLQAIAHSQARPSRCTIKRRRTPTFPLSLRVPFAACTAYTGFGRRFGRGSPRAAGCIAKGRRDRSVWRLPANTRPSGELGARIATCQGLKLPNRVTPVPLALTQLTQISHSIHSNLALAADSHTALWFHRSSRVALPVTSKLSGCCFGQSLAVQCSAVQCSPLPLVRPSSLTAWSVVPVPQICARGHISATVRPCRLDANFLSSPCEPTLSISNTATMTLIDMALPSLPRIECNF</sequence>
<evidence type="ECO:0000313" key="2">
    <source>
        <dbReference type="Proteomes" id="UP000799444"/>
    </source>
</evidence>
<accession>A0A9P4R225</accession>
<dbReference type="Proteomes" id="UP000799444">
    <property type="component" value="Unassembled WGS sequence"/>
</dbReference>
<dbReference type="EMBL" id="ML996140">
    <property type="protein sequence ID" value="KAF2735066.1"/>
    <property type="molecule type" value="Genomic_DNA"/>
</dbReference>
<dbReference type="AlphaFoldDB" id="A0A9P4R225"/>
<comment type="caution">
    <text evidence="1">The sequence shown here is derived from an EMBL/GenBank/DDBJ whole genome shotgun (WGS) entry which is preliminary data.</text>
</comment>
<name>A0A9P4R225_9PLEO</name>
<keyword evidence="2" id="KW-1185">Reference proteome</keyword>
<gene>
    <name evidence="1" type="ORF">EJ04DRAFT_222731</name>
</gene>
<evidence type="ECO:0000313" key="1">
    <source>
        <dbReference type="EMBL" id="KAF2735066.1"/>
    </source>
</evidence>
<protein>
    <submittedName>
        <fullName evidence="1">Uncharacterized protein</fullName>
    </submittedName>
</protein>
<proteinExistence type="predicted"/>